<protein>
    <recommendedName>
        <fullName evidence="3">Lipoprotein</fullName>
    </recommendedName>
</protein>
<comment type="caution">
    <text evidence="1">The sequence shown here is derived from an EMBL/GenBank/DDBJ whole genome shotgun (WGS) entry which is preliminary data.</text>
</comment>
<organism evidence="1 2">
    <name type="scientific">Alteromonas halophila</name>
    <dbReference type="NCBI Taxonomy" id="516698"/>
    <lineage>
        <taxon>Bacteria</taxon>
        <taxon>Pseudomonadati</taxon>
        <taxon>Pseudomonadota</taxon>
        <taxon>Gammaproteobacteria</taxon>
        <taxon>Alteromonadales</taxon>
        <taxon>Alteromonadaceae</taxon>
        <taxon>Alteromonas/Salinimonas group</taxon>
        <taxon>Alteromonas</taxon>
    </lineage>
</organism>
<evidence type="ECO:0000313" key="2">
    <source>
        <dbReference type="Proteomes" id="UP000631300"/>
    </source>
</evidence>
<name>A0A918JIT1_9ALTE</name>
<dbReference type="Proteomes" id="UP000631300">
    <property type="component" value="Unassembled WGS sequence"/>
</dbReference>
<dbReference type="EMBL" id="BMXP01000002">
    <property type="protein sequence ID" value="GGW81480.1"/>
    <property type="molecule type" value="Genomic_DNA"/>
</dbReference>
<reference evidence="1" key="2">
    <citation type="submission" date="2020-09" db="EMBL/GenBank/DDBJ databases">
        <authorList>
            <person name="Sun Q."/>
            <person name="Kim S."/>
        </authorList>
    </citation>
    <scope>NUCLEOTIDE SEQUENCE</scope>
    <source>
        <strain evidence="1">KCTC 22164</strain>
    </source>
</reference>
<gene>
    <name evidence="1" type="ORF">GCM10007391_13330</name>
</gene>
<evidence type="ECO:0008006" key="3">
    <source>
        <dbReference type="Google" id="ProtNLM"/>
    </source>
</evidence>
<reference evidence="1" key="1">
    <citation type="journal article" date="2014" name="Int. J. Syst. Evol. Microbiol.">
        <title>Complete genome sequence of Corynebacterium casei LMG S-19264T (=DSM 44701T), isolated from a smear-ripened cheese.</title>
        <authorList>
            <consortium name="US DOE Joint Genome Institute (JGI-PGF)"/>
            <person name="Walter F."/>
            <person name="Albersmeier A."/>
            <person name="Kalinowski J."/>
            <person name="Ruckert C."/>
        </authorList>
    </citation>
    <scope>NUCLEOTIDE SEQUENCE</scope>
    <source>
        <strain evidence="1">KCTC 22164</strain>
    </source>
</reference>
<dbReference type="AlphaFoldDB" id="A0A918JIT1"/>
<accession>A0A918JIT1</accession>
<sequence length="431" mass="47981">MNEVMTSAGKWRRLVALLFVSFSLLISGCKSTSNQTNVTRVGPSMTGPASSKALGNANRSYNYTSDIYLDVAVPVFDPGIPQDEYGNIDDEAVVEQDIWPQVRRLEANRFALATKEALGDTQSFGKINVTPNANVSADVYVLGKINYSDTETVKIGIRVMDATNTMWGEEEFEYRVSQGFYRDAMRKGNNPYEPVFKQIAGYVYDLLKLRSEQDKQNIERVSDVRYAAMYSPEKYAHYLTEEKSGFFSKDAAIGLNGAPSEDDPMYQRIQAIKARDMQFIDELQDSYETFGATTHDAYRKYQRETLPVAARIRKEKEKRTKAQVATAALGIAAIMLGKNSGSTAGQVAAAAAGVGAAYSLSEAIQSNRELGAQRKLLDEMGQNLDIQATDQVVEFNDQTIELQGTAAEQYAQLRQRLYEIYEMEATPDTQL</sequence>
<dbReference type="RefSeq" id="WP_229805025.1">
    <property type="nucleotide sequence ID" value="NZ_BMXP01000002.1"/>
</dbReference>
<proteinExistence type="predicted"/>
<keyword evidence="2" id="KW-1185">Reference proteome</keyword>
<evidence type="ECO:0000313" key="1">
    <source>
        <dbReference type="EMBL" id="GGW81480.1"/>
    </source>
</evidence>